<feature type="region of interest" description="Disordered" evidence="8">
    <location>
        <begin position="341"/>
        <end position="362"/>
    </location>
</feature>
<dbReference type="EMBL" id="JAJJMB010006234">
    <property type="protein sequence ID" value="KAI3935703.1"/>
    <property type="molecule type" value="Genomic_DNA"/>
</dbReference>
<evidence type="ECO:0000256" key="2">
    <source>
        <dbReference type="ARBA" id="ARBA00022527"/>
    </source>
</evidence>
<evidence type="ECO:0000256" key="7">
    <source>
        <dbReference type="ARBA" id="ARBA00023180"/>
    </source>
</evidence>
<keyword evidence="2" id="KW-0808">Transferase</keyword>
<keyword evidence="7" id="KW-0325">Glycoprotein</keyword>
<reference evidence="10" key="1">
    <citation type="submission" date="2022-04" db="EMBL/GenBank/DDBJ databases">
        <title>A functionally conserved STORR gene fusion in Papaver species that diverged 16.8 million years ago.</title>
        <authorList>
            <person name="Catania T."/>
        </authorList>
    </citation>
    <scope>NUCLEOTIDE SEQUENCE</scope>
    <source>
        <strain evidence="10">S-188037</strain>
    </source>
</reference>
<evidence type="ECO:0000313" key="10">
    <source>
        <dbReference type="EMBL" id="KAI3935703.1"/>
    </source>
</evidence>
<protein>
    <submittedName>
        <fullName evidence="10">Uncharacterized protein</fullName>
    </submittedName>
</protein>
<keyword evidence="2" id="KW-0418">Kinase</keyword>
<keyword evidence="6" id="KW-0472">Membrane</keyword>
<evidence type="ECO:0000256" key="9">
    <source>
        <dbReference type="SAM" id="SignalP"/>
    </source>
</evidence>
<comment type="caution">
    <text evidence="10">The sequence shown here is derived from an EMBL/GenBank/DDBJ whole genome shotgun (WGS) entry which is preliminary data.</text>
</comment>
<dbReference type="PANTHER" id="PTHR27009">
    <property type="entry name" value="RUST RESISTANCE KINASE LR10-RELATED"/>
    <property type="match status" value="1"/>
</dbReference>
<evidence type="ECO:0000256" key="1">
    <source>
        <dbReference type="ARBA" id="ARBA00004479"/>
    </source>
</evidence>
<evidence type="ECO:0000313" key="11">
    <source>
        <dbReference type="Proteomes" id="UP001202328"/>
    </source>
</evidence>
<dbReference type="GO" id="GO:0016020">
    <property type="term" value="C:membrane"/>
    <property type="evidence" value="ECO:0007669"/>
    <property type="project" value="UniProtKB-SubCell"/>
</dbReference>
<feature type="compositionally biased region" description="Polar residues" evidence="8">
    <location>
        <begin position="349"/>
        <end position="362"/>
    </location>
</feature>
<accession>A0AAD4T3Y8</accession>
<keyword evidence="11" id="KW-1185">Reference proteome</keyword>
<organism evidence="10 11">
    <name type="scientific">Papaver atlanticum</name>
    <dbReference type="NCBI Taxonomy" id="357466"/>
    <lineage>
        <taxon>Eukaryota</taxon>
        <taxon>Viridiplantae</taxon>
        <taxon>Streptophyta</taxon>
        <taxon>Embryophyta</taxon>
        <taxon>Tracheophyta</taxon>
        <taxon>Spermatophyta</taxon>
        <taxon>Magnoliopsida</taxon>
        <taxon>Ranunculales</taxon>
        <taxon>Papaveraceae</taxon>
        <taxon>Papaveroideae</taxon>
        <taxon>Papaver</taxon>
    </lineage>
</organism>
<dbReference type="Proteomes" id="UP001202328">
    <property type="component" value="Unassembled WGS sequence"/>
</dbReference>
<name>A0AAD4T3Y8_9MAGN</name>
<dbReference type="GO" id="GO:0004674">
    <property type="term" value="F:protein serine/threonine kinase activity"/>
    <property type="evidence" value="ECO:0007669"/>
    <property type="project" value="UniProtKB-KW"/>
</dbReference>
<sequence>MNTISITPFLLYFVVLLIVPSSSTSSSLSSSSSTVFSCGALNIKCPFTLEGRPRNCPNGCSSRFGRLMKPLSCGYSPAERILSCENNKTILNYSSKKFYVIDINYEDRSIRLIDPGLERDNCSSMPQHSLPDTSYFKNYSDLSYQSKAVVHMNCLMNISDFTRYINTSPCIKSSFNMFTYVIVNPLVSDFKESCNSLFTSWMSTDRDTFGSYLDVHNEMMNGFQNLDLGVSLILFFFLPEYGRQIVTIGGRRKNLNTSAEKSSQVYFPSWIYNQLNQGEVIEIEDATKKENEIAKKLIIVALWCIQLKPIDRPSMTKVVEMLEGELGLLQIPQKPFSITDVHEEHESDTSSTGITPSTTLTN</sequence>
<proteinExistence type="predicted"/>
<keyword evidence="2" id="KW-0723">Serine/threonine-protein kinase</keyword>
<feature type="chain" id="PRO_5042040562" evidence="9">
    <location>
        <begin position="26"/>
        <end position="362"/>
    </location>
</feature>
<evidence type="ECO:0000256" key="5">
    <source>
        <dbReference type="ARBA" id="ARBA00022989"/>
    </source>
</evidence>
<dbReference type="AlphaFoldDB" id="A0AAD4T3Y8"/>
<keyword evidence="5" id="KW-1133">Transmembrane helix</keyword>
<evidence type="ECO:0000256" key="3">
    <source>
        <dbReference type="ARBA" id="ARBA00022692"/>
    </source>
</evidence>
<gene>
    <name evidence="10" type="ORF">MKW98_022711</name>
</gene>
<feature type="signal peptide" evidence="9">
    <location>
        <begin position="1"/>
        <end position="25"/>
    </location>
</feature>
<dbReference type="Gene3D" id="1.10.510.10">
    <property type="entry name" value="Transferase(Phosphotransferase) domain 1"/>
    <property type="match status" value="1"/>
</dbReference>
<evidence type="ECO:0000256" key="8">
    <source>
        <dbReference type="SAM" id="MobiDB-lite"/>
    </source>
</evidence>
<keyword evidence="4 9" id="KW-0732">Signal</keyword>
<keyword evidence="3" id="KW-0812">Transmembrane</keyword>
<dbReference type="InterPro" id="IPR045874">
    <property type="entry name" value="LRK10/LRL21-25-like"/>
</dbReference>
<evidence type="ECO:0000256" key="6">
    <source>
        <dbReference type="ARBA" id="ARBA00023136"/>
    </source>
</evidence>
<comment type="subcellular location">
    <subcellularLocation>
        <location evidence="1">Membrane</location>
        <topology evidence="1">Single-pass type I membrane protein</topology>
    </subcellularLocation>
</comment>
<evidence type="ECO:0000256" key="4">
    <source>
        <dbReference type="ARBA" id="ARBA00022729"/>
    </source>
</evidence>